<protein>
    <recommendedName>
        <fullName evidence="8 9">Outer membrane protein assembly factor BamA</fullName>
    </recommendedName>
</protein>
<dbReference type="HAMAP" id="MF_01430">
    <property type="entry name" value="OM_assembly_BamA"/>
    <property type="match status" value="1"/>
</dbReference>
<feature type="domain" description="POTRA" evidence="10">
    <location>
        <begin position="49"/>
        <end position="116"/>
    </location>
</feature>
<dbReference type="EMBL" id="CP080776">
    <property type="protein sequence ID" value="UWP96707.1"/>
    <property type="molecule type" value="Genomic_DNA"/>
</dbReference>
<evidence type="ECO:0000256" key="9">
    <source>
        <dbReference type="NCBIfam" id="TIGR03303"/>
    </source>
</evidence>
<evidence type="ECO:0000259" key="10">
    <source>
        <dbReference type="PROSITE" id="PS51779"/>
    </source>
</evidence>
<keyword evidence="6 8" id="KW-0472">Membrane</keyword>
<proteinExistence type="inferred from homology"/>
<accession>A0A9Q9LYL4</accession>
<dbReference type="InterPro" id="IPR034746">
    <property type="entry name" value="POTRA"/>
</dbReference>
<dbReference type="PIRSF" id="PIRSF006076">
    <property type="entry name" value="OM_assembly_OMP85"/>
    <property type="match status" value="1"/>
</dbReference>
<comment type="function">
    <text evidence="8">Part of the outer membrane protein assembly complex, which is involved in assembly and insertion of beta-barrel proteins into the outer membrane.</text>
</comment>
<keyword evidence="7 8" id="KW-0998">Cell outer membrane</keyword>
<dbReference type="PANTHER" id="PTHR12815:SF23">
    <property type="entry name" value="OUTER MEMBRANE PROTEIN ASSEMBLY FACTOR BAMA"/>
    <property type="match status" value="1"/>
</dbReference>
<dbReference type="Proteomes" id="UP001057991">
    <property type="component" value="Chromosome"/>
</dbReference>
<gene>
    <name evidence="8 11" type="primary">bamA</name>
    <name evidence="11" type="ORF">K3X48_06955</name>
</gene>
<evidence type="ECO:0000313" key="11">
    <source>
        <dbReference type="EMBL" id="UWP96707.1"/>
    </source>
</evidence>
<dbReference type="Gene3D" id="3.10.20.310">
    <property type="entry name" value="membrane protein fhac"/>
    <property type="match status" value="5"/>
</dbReference>
<organism evidence="11 12">
    <name type="scientific">Aliiroseovarius crassostreae</name>
    <dbReference type="NCBI Taxonomy" id="154981"/>
    <lineage>
        <taxon>Bacteria</taxon>
        <taxon>Pseudomonadati</taxon>
        <taxon>Pseudomonadota</taxon>
        <taxon>Alphaproteobacteria</taxon>
        <taxon>Rhodobacterales</taxon>
        <taxon>Paracoccaceae</taxon>
        <taxon>Aliiroseovarius</taxon>
    </lineage>
</organism>
<feature type="domain" description="POTRA" evidence="10">
    <location>
        <begin position="117"/>
        <end position="194"/>
    </location>
</feature>
<keyword evidence="5 8" id="KW-0677">Repeat</keyword>
<dbReference type="PROSITE" id="PS51779">
    <property type="entry name" value="POTRA"/>
    <property type="match status" value="3"/>
</dbReference>
<dbReference type="RefSeq" id="WP_259806741.1">
    <property type="nucleotide sequence ID" value="NZ_CP080776.1"/>
</dbReference>
<dbReference type="Pfam" id="PF01103">
    <property type="entry name" value="Omp85"/>
    <property type="match status" value="1"/>
</dbReference>
<dbReference type="GO" id="GO:0051205">
    <property type="term" value="P:protein insertion into membrane"/>
    <property type="evidence" value="ECO:0007669"/>
    <property type="project" value="UniProtKB-UniRule"/>
</dbReference>
<dbReference type="GO" id="GO:0009279">
    <property type="term" value="C:cell outer membrane"/>
    <property type="evidence" value="ECO:0007669"/>
    <property type="project" value="UniProtKB-SubCell"/>
</dbReference>
<dbReference type="InterPro" id="IPR010827">
    <property type="entry name" value="BamA/TamA_POTRA"/>
</dbReference>
<evidence type="ECO:0000256" key="7">
    <source>
        <dbReference type="ARBA" id="ARBA00023237"/>
    </source>
</evidence>
<evidence type="ECO:0000256" key="4">
    <source>
        <dbReference type="ARBA" id="ARBA00022729"/>
    </source>
</evidence>
<evidence type="ECO:0000256" key="3">
    <source>
        <dbReference type="ARBA" id="ARBA00022692"/>
    </source>
</evidence>
<sequence length="786" mass="86341">MNNKGSLKCETLCGKDRISSFAKRSSVAILLGITAASAGYVTPTIAQAYAFSTVEIEGAQRIEAATILNYLGINRGQTVSAAEVNDAYQRLIGSGLFEKVELLPQGSKLVVRVQEFPTVNVVSVEGNRRLKDEIFEPLLKTKPRYVYSPSTAEQDAQTIIEMYRAQGRLAATVTPRIIRRANNRVDVVFEVTEGKPVEVERLSFVGNRVFSDARLRRVLETKQAGIFRALIRADSYIPERIELDKQVLTDFYRSRGYVDFKVLNASTEFARDRDAFFITFSVQEGQQFTIGNITTTTDQPEVDADEFAAASKLRSGVVYSPRLIENTIARMERLALRKGLNFIRVEPIVTRNERDLSLDIEFNVTRGPRIVVERIDIEGNATTLDRVVRSQFRTVEGDPFNPREIREGAERIRALGFFTKADVKTRPGSSPDRVVVDVDVEEGPTGSLSFGGAYSLENGFGLSLAYTQRNFLGRGQFLKLGLSTAKSTRSFTFNFSEPRFLGRDLTFGIDSHFTEDTTNNSDFNSTEILFRPSLSFPISDNGRLGVRAFVEGTEMSEASSTGDSSQIIKNEIARGNQIGFGAGLTYSFDSRRTGLNPNAGVLLRASADIGGLGSDYQYIKAEALARAQTKVLNDQVTLSATLEGGALAGLDSGGVSRFTDRFHLGPSKLRGFASNGLGPRDLGAINKDALGGNFYAVARLEAEFPIGLPEEYGMTGGLFLDAGTLWGLDDNLGGAIDDDAHLRSSIGASLFWKTPIGPLRLNFSHVLEKQSYDEENNFELTISSSF</sequence>
<evidence type="ECO:0000256" key="6">
    <source>
        <dbReference type="ARBA" id="ARBA00023136"/>
    </source>
</evidence>
<keyword evidence="3 8" id="KW-0812">Transmembrane</keyword>
<evidence type="ECO:0000256" key="5">
    <source>
        <dbReference type="ARBA" id="ARBA00022737"/>
    </source>
</evidence>
<comment type="subunit">
    <text evidence="8">Part of the Bam complex.</text>
</comment>
<dbReference type="InterPro" id="IPR023707">
    <property type="entry name" value="OM_assembly_BamA"/>
</dbReference>
<name>A0A9Q9LYL4_9RHOB</name>
<evidence type="ECO:0000256" key="1">
    <source>
        <dbReference type="ARBA" id="ARBA00004370"/>
    </source>
</evidence>
<dbReference type="Gene3D" id="2.40.160.50">
    <property type="entry name" value="membrane protein fhac: a member of the omp85/tpsb transporter family"/>
    <property type="match status" value="1"/>
</dbReference>
<dbReference type="Pfam" id="PF07244">
    <property type="entry name" value="POTRA"/>
    <property type="match status" value="3"/>
</dbReference>
<evidence type="ECO:0000256" key="2">
    <source>
        <dbReference type="ARBA" id="ARBA00022452"/>
    </source>
</evidence>
<keyword evidence="4 8" id="KW-0732">Signal</keyword>
<dbReference type="GO" id="GO:0043165">
    <property type="term" value="P:Gram-negative-bacterium-type cell outer membrane assembly"/>
    <property type="evidence" value="ECO:0007669"/>
    <property type="project" value="UniProtKB-UniRule"/>
</dbReference>
<reference evidence="11" key="1">
    <citation type="submission" date="2021-08" db="EMBL/GenBank/DDBJ databases">
        <authorList>
            <person name="Nwanade C."/>
            <person name="Wang M."/>
            <person name="Masoudi A."/>
            <person name="Yu Z."/>
            <person name="Liu J."/>
        </authorList>
    </citation>
    <scope>NUCLEOTIDE SEQUENCE</scope>
    <source>
        <strain evidence="11">S056</strain>
    </source>
</reference>
<dbReference type="InterPro" id="IPR000184">
    <property type="entry name" value="Bac_surfAg_D15"/>
</dbReference>
<comment type="subcellular location">
    <subcellularLocation>
        <location evidence="8">Cell outer membrane</location>
    </subcellularLocation>
    <subcellularLocation>
        <location evidence="1">Membrane</location>
    </subcellularLocation>
</comment>
<keyword evidence="2 8" id="KW-1134">Transmembrane beta strand</keyword>
<evidence type="ECO:0000313" key="12">
    <source>
        <dbReference type="Proteomes" id="UP001057991"/>
    </source>
</evidence>
<dbReference type="PANTHER" id="PTHR12815">
    <property type="entry name" value="SORTING AND ASSEMBLY MACHINERY SAMM50 PROTEIN FAMILY MEMBER"/>
    <property type="match status" value="1"/>
</dbReference>
<feature type="domain" description="POTRA" evidence="10">
    <location>
        <begin position="370"/>
        <end position="443"/>
    </location>
</feature>
<evidence type="ECO:0000256" key="8">
    <source>
        <dbReference type="HAMAP-Rule" id="MF_01430"/>
    </source>
</evidence>
<comment type="similarity">
    <text evidence="8">Belongs to the BamA family.</text>
</comment>
<dbReference type="NCBIfam" id="TIGR03303">
    <property type="entry name" value="OM_YaeT"/>
    <property type="match status" value="1"/>
</dbReference>
<dbReference type="AlphaFoldDB" id="A0A9Q9LYL4"/>
<dbReference type="InterPro" id="IPR039910">
    <property type="entry name" value="D15-like"/>
</dbReference>